<proteinExistence type="predicted"/>
<evidence type="ECO:0000313" key="2">
    <source>
        <dbReference type="EMBL" id="AEE47997.1"/>
    </source>
</evidence>
<keyword evidence="1" id="KW-0472">Membrane</keyword>
<dbReference type="RefSeq" id="WP_013762561.1">
    <property type="nucleotide sequence ID" value="NC_015510.1"/>
</dbReference>
<keyword evidence="1" id="KW-1133">Transmembrane helix</keyword>
<organism evidence="2 3">
    <name type="scientific">Haliscomenobacter hydrossis (strain ATCC 27775 / DSM 1100 / LMG 10767 / O)</name>
    <dbReference type="NCBI Taxonomy" id="760192"/>
    <lineage>
        <taxon>Bacteria</taxon>
        <taxon>Pseudomonadati</taxon>
        <taxon>Bacteroidota</taxon>
        <taxon>Saprospiria</taxon>
        <taxon>Saprospirales</taxon>
        <taxon>Haliscomenobacteraceae</taxon>
        <taxon>Haliscomenobacter</taxon>
    </lineage>
</organism>
<feature type="transmembrane region" description="Helical" evidence="1">
    <location>
        <begin position="47"/>
        <end position="71"/>
    </location>
</feature>
<keyword evidence="3" id="KW-1185">Reference proteome</keyword>
<dbReference type="EMBL" id="CP002691">
    <property type="protein sequence ID" value="AEE47997.1"/>
    <property type="molecule type" value="Genomic_DNA"/>
</dbReference>
<name>F4KSN3_HALH1</name>
<evidence type="ECO:0000256" key="1">
    <source>
        <dbReference type="SAM" id="Phobius"/>
    </source>
</evidence>
<dbReference type="KEGG" id="hhy:Halhy_0084"/>
<evidence type="ECO:0000313" key="3">
    <source>
        <dbReference type="Proteomes" id="UP000008461"/>
    </source>
</evidence>
<accession>F4KSN3</accession>
<gene>
    <name evidence="2" type="ordered locus">Halhy_0084</name>
</gene>
<sequence length="120" mass="14108">MKANRDLSELFRQQAPKPLERPGVNVWRRLQRRLDTYDRWHKNAQRISMQIVLFFLLLVAIVAPTIIGISIEEQKRADLRNPPVILQVLSPMDTLPETRRFLELESGHPGDTIILEWEKE</sequence>
<dbReference type="HOGENOM" id="CLU_2046380_0_0_10"/>
<dbReference type="Proteomes" id="UP000008461">
    <property type="component" value="Chromosome"/>
</dbReference>
<dbReference type="STRING" id="760192.Halhy_0084"/>
<reference evidence="2 3" key="1">
    <citation type="journal article" date="2011" name="Stand. Genomic Sci.">
        <title>Complete genome sequence of Haliscomenobacter hydrossis type strain (O).</title>
        <authorList>
            <consortium name="US DOE Joint Genome Institute (JGI-PGF)"/>
            <person name="Daligault H."/>
            <person name="Lapidus A."/>
            <person name="Zeytun A."/>
            <person name="Nolan M."/>
            <person name="Lucas S."/>
            <person name="Del Rio T.G."/>
            <person name="Tice H."/>
            <person name="Cheng J.F."/>
            <person name="Tapia R."/>
            <person name="Han C."/>
            <person name="Goodwin L."/>
            <person name="Pitluck S."/>
            <person name="Liolios K."/>
            <person name="Pagani I."/>
            <person name="Ivanova N."/>
            <person name="Huntemann M."/>
            <person name="Mavromatis K."/>
            <person name="Mikhailova N."/>
            <person name="Pati A."/>
            <person name="Chen A."/>
            <person name="Palaniappan K."/>
            <person name="Land M."/>
            <person name="Hauser L."/>
            <person name="Brambilla E.M."/>
            <person name="Rohde M."/>
            <person name="Verbarg S."/>
            <person name="Goker M."/>
            <person name="Bristow J."/>
            <person name="Eisen J.A."/>
            <person name="Markowitz V."/>
            <person name="Hugenholtz P."/>
            <person name="Kyrpides N.C."/>
            <person name="Klenk H.P."/>
            <person name="Woyke T."/>
        </authorList>
    </citation>
    <scope>NUCLEOTIDE SEQUENCE [LARGE SCALE GENOMIC DNA]</scope>
    <source>
        <strain evidence="3">ATCC 27775 / DSM 1100 / LMG 10767 / O</strain>
    </source>
</reference>
<keyword evidence="1" id="KW-0812">Transmembrane</keyword>
<reference key="2">
    <citation type="submission" date="2011-04" db="EMBL/GenBank/DDBJ databases">
        <title>Complete sequence of chromosome of Haliscomenobacter hydrossis DSM 1100.</title>
        <authorList>
            <consortium name="US DOE Joint Genome Institute (JGI-PGF)"/>
            <person name="Lucas S."/>
            <person name="Han J."/>
            <person name="Lapidus A."/>
            <person name="Bruce D."/>
            <person name="Goodwin L."/>
            <person name="Pitluck S."/>
            <person name="Peters L."/>
            <person name="Kyrpides N."/>
            <person name="Mavromatis K."/>
            <person name="Ivanova N."/>
            <person name="Ovchinnikova G."/>
            <person name="Pagani I."/>
            <person name="Daligault H."/>
            <person name="Detter J.C."/>
            <person name="Han C."/>
            <person name="Land M."/>
            <person name="Hauser L."/>
            <person name="Markowitz V."/>
            <person name="Cheng J.-F."/>
            <person name="Hugenholtz P."/>
            <person name="Woyke T."/>
            <person name="Wu D."/>
            <person name="Verbarg S."/>
            <person name="Frueling A."/>
            <person name="Brambilla E."/>
            <person name="Klenk H.-P."/>
            <person name="Eisen J.A."/>
        </authorList>
    </citation>
    <scope>NUCLEOTIDE SEQUENCE</scope>
    <source>
        <strain>DSM 1100</strain>
    </source>
</reference>
<protein>
    <submittedName>
        <fullName evidence="2">Uncharacterized protein</fullName>
    </submittedName>
</protein>
<dbReference type="AlphaFoldDB" id="F4KSN3"/>